<evidence type="ECO:0000313" key="8">
    <source>
        <dbReference type="Proteomes" id="UP000472262"/>
    </source>
</evidence>
<reference evidence="7" key="1">
    <citation type="submission" date="2025-08" db="UniProtKB">
        <authorList>
            <consortium name="Ensembl"/>
        </authorList>
    </citation>
    <scope>IDENTIFICATION</scope>
</reference>
<dbReference type="Pfam" id="PF00089">
    <property type="entry name" value="Trypsin"/>
    <property type="match status" value="1"/>
</dbReference>
<dbReference type="PANTHER" id="PTHR24271">
    <property type="entry name" value="KALLIKREIN-RELATED"/>
    <property type="match status" value="1"/>
</dbReference>
<dbReference type="GO" id="GO:0004252">
    <property type="term" value="F:serine-type endopeptidase activity"/>
    <property type="evidence" value="ECO:0007669"/>
    <property type="project" value="InterPro"/>
</dbReference>
<dbReference type="GO" id="GO:0006508">
    <property type="term" value="P:proteolysis"/>
    <property type="evidence" value="ECO:0007669"/>
    <property type="project" value="UniProtKB-KW"/>
</dbReference>
<dbReference type="InterPro" id="IPR009003">
    <property type="entry name" value="Peptidase_S1_PA"/>
</dbReference>
<dbReference type="InterPro" id="IPR033116">
    <property type="entry name" value="TRYPSIN_SER"/>
</dbReference>
<evidence type="ECO:0000256" key="4">
    <source>
        <dbReference type="ARBA" id="ARBA00023157"/>
    </source>
</evidence>
<dbReference type="PROSITE" id="PS00134">
    <property type="entry name" value="TRYPSIN_HIS"/>
    <property type="match status" value="1"/>
</dbReference>
<dbReference type="Gene3D" id="2.40.10.10">
    <property type="entry name" value="Trypsin-like serine proteases"/>
    <property type="match status" value="2"/>
</dbReference>
<sequence length="167" mass="18104">VDIINGKKASKNSLQYMVSVQNNKAHECGGFLISPQYVLTAAHCASVKSNTQCLVAGWGSTKQREVVNDLLALNVSTVDIHNCKEAWKKYKESITKLPPNIICAGGYKQNGGVCLGDSGGPLVCNSMAVGIVSFSTKGCKYPDVPNIFTDISKYARWIKEVFNIQKS</sequence>
<evidence type="ECO:0000256" key="2">
    <source>
        <dbReference type="ARBA" id="ARBA00022801"/>
    </source>
</evidence>
<keyword evidence="8" id="KW-1185">Reference proteome</keyword>
<dbReference type="InterPro" id="IPR018114">
    <property type="entry name" value="TRYPSIN_HIS"/>
</dbReference>
<proteinExistence type="predicted"/>
<accession>A0A672K2V2</accession>
<dbReference type="SUPFAM" id="SSF50494">
    <property type="entry name" value="Trypsin-like serine proteases"/>
    <property type="match status" value="1"/>
</dbReference>
<keyword evidence="2 5" id="KW-0378">Hydrolase</keyword>
<dbReference type="InterPro" id="IPR043504">
    <property type="entry name" value="Peptidase_S1_PA_chymotrypsin"/>
</dbReference>
<reference evidence="7" key="2">
    <citation type="submission" date="2025-09" db="UniProtKB">
        <authorList>
            <consortium name="Ensembl"/>
        </authorList>
    </citation>
    <scope>IDENTIFICATION</scope>
</reference>
<protein>
    <recommendedName>
        <fullName evidence="6">Peptidase S1 domain-containing protein</fullName>
    </recommendedName>
</protein>
<dbReference type="InParanoid" id="A0A672K2V2"/>
<dbReference type="AlphaFoldDB" id="A0A672K2V2"/>
<keyword evidence="3 5" id="KW-0720">Serine protease</keyword>
<dbReference type="PROSITE" id="PS50240">
    <property type="entry name" value="TRYPSIN_DOM"/>
    <property type="match status" value="1"/>
</dbReference>
<dbReference type="FunFam" id="2.40.10.10:FF:000036">
    <property type="entry name" value="Trypsin beta"/>
    <property type="match status" value="1"/>
</dbReference>
<organism evidence="7 8">
    <name type="scientific">Sinocyclocheilus grahami</name>
    <name type="common">Dianchi golden-line fish</name>
    <name type="synonym">Barbus grahami</name>
    <dbReference type="NCBI Taxonomy" id="75366"/>
    <lineage>
        <taxon>Eukaryota</taxon>
        <taxon>Metazoa</taxon>
        <taxon>Chordata</taxon>
        <taxon>Craniata</taxon>
        <taxon>Vertebrata</taxon>
        <taxon>Euteleostomi</taxon>
        <taxon>Actinopterygii</taxon>
        <taxon>Neopterygii</taxon>
        <taxon>Teleostei</taxon>
        <taxon>Ostariophysi</taxon>
        <taxon>Cypriniformes</taxon>
        <taxon>Cyprinidae</taxon>
        <taxon>Cyprininae</taxon>
        <taxon>Sinocyclocheilus</taxon>
    </lineage>
</organism>
<dbReference type="PANTHER" id="PTHR24271:SF87">
    <property type="entry name" value="ARGININE ESTERASE-LIKE-RELATED"/>
    <property type="match status" value="1"/>
</dbReference>
<keyword evidence="1 5" id="KW-0645">Protease</keyword>
<dbReference type="Proteomes" id="UP000472262">
    <property type="component" value="Unassembled WGS sequence"/>
</dbReference>
<evidence type="ECO:0000256" key="5">
    <source>
        <dbReference type="RuleBase" id="RU363034"/>
    </source>
</evidence>
<name>A0A672K2V2_SINGR</name>
<dbReference type="SMART" id="SM00020">
    <property type="entry name" value="Tryp_SPc"/>
    <property type="match status" value="1"/>
</dbReference>
<dbReference type="InterPro" id="IPR001254">
    <property type="entry name" value="Trypsin_dom"/>
</dbReference>
<evidence type="ECO:0000256" key="3">
    <source>
        <dbReference type="ARBA" id="ARBA00022825"/>
    </source>
</evidence>
<evidence type="ECO:0000259" key="6">
    <source>
        <dbReference type="PROSITE" id="PS50240"/>
    </source>
</evidence>
<evidence type="ECO:0000256" key="1">
    <source>
        <dbReference type="ARBA" id="ARBA00022670"/>
    </source>
</evidence>
<dbReference type="Ensembl" id="ENSSGRT00000003745.1">
    <property type="protein sequence ID" value="ENSSGRP00000003442.1"/>
    <property type="gene ID" value="ENSSGRG00000002167.1"/>
</dbReference>
<dbReference type="PROSITE" id="PS00135">
    <property type="entry name" value="TRYPSIN_SER"/>
    <property type="match status" value="1"/>
</dbReference>
<keyword evidence="4" id="KW-1015">Disulfide bond</keyword>
<dbReference type="OMA" id="FSTKGCK"/>
<feature type="domain" description="Peptidase S1" evidence="6">
    <location>
        <begin position="3"/>
        <end position="163"/>
    </location>
</feature>
<evidence type="ECO:0000313" key="7">
    <source>
        <dbReference type="Ensembl" id="ENSSGRP00000003442.1"/>
    </source>
</evidence>
<dbReference type="CDD" id="cd00190">
    <property type="entry name" value="Tryp_SPc"/>
    <property type="match status" value="1"/>
</dbReference>